<protein>
    <submittedName>
        <fullName evidence="1">Uncharacterized protein</fullName>
    </submittedName>
</protein>
<dbReference type="Proteomes" id="UP000315295">
    <property type="component" value="Unassembled WGS sequence"/>
</dbReference>
<sequence>MADSGEGSGKKKLVVPEELKKSMLEEFSVHWDVDETNDKQRKYLDELYKKRFQQWKFDVLQDAE</sequence>
<name>A0A540MHV9_MALBA</name>
<dbReference type="EMBL" id="VIEB01000255">
    <property type="protein sequence ID" value="TQD98313.1"/>
    <property type="molecule type" value="Genomic_DNA"/>
</dbReference>
<gene>
    <name evidence="1" type="ORF">C1H46_016134</name>
</gene>
<evidence type="ECO:0000313" key="1">
    <source>
        <dbReference type="EMBL" id="TQD98313.1"/>
    </source>
</evidence>
<evidence type="ECO:0000313" key="2">
    <source>
        <dbReference type="Proteomes" id="UP000315295"/>
    </source>
</evidence>
<reference evidence="1 2" key="1">
    <citation type="journal article" date="2019" name="G3 (Bethesda)">
        <title>Sequencing of a Wild Apple (Malus baccata) Genome Unravels the Differences Between Cultivated and Wild Apple Species Regarding Disease Resistance and Cold Tolerance.</title>
        <authorList>
            <person name="Chen X."/>
        </authorList>
    </citation>
    <scope>NUCLEOTIDE SEQUENCE [LARGE SCALE GENOMIC DNA]</scope>
    <source>
        <strain evidence="2">cv. Shandingzi</strain>
        <tissue evidence="1">Leaves</tissue>
    </source>
</reference>
<proteinExistence type="predicted"/>
<dbReference type="AlphaFoldDB" id="A0A540MHV9"/>
<comment type="caution">
    <text evidence="1">The sequence shown here is derived from an EMBL/GenBank/DDBJ whole genome shotgun (WGS) entry which is preliminary data.</text>
</comment>
<keyword evidence="2" id="KW-1185">Reference proteome</keyword>
<accession>A0A540MHV9</accession>
<organism evidence="1 2">
    <name type="scientific">Malus baccata</name>
    <name type="common">Siberian crab apple</name>
    <name type="synonym">Pyrus baccata</name>
    <dbReference type="NCBI Taxonomy" id="106549"/>
    <lineage>
        <taxon>Eukaryota</taxon>
        <taxon>Viridiplantae</taxon>
        <taxon>Streptophyta</taxon>
        <taxon>Embryophyta</taxon>
        <taxon>Tracheophyta</taxon>
        <taxon>Spermatophyta</taxon>
        <taxon>Magnoliopsida</taxon>
        <taxon>eudicotyledons</taxon>
        <taxon>Gunneridae</taxon>
        <taxon>Pentapetalae</taxon>
        <taxon>rosids</taxon>
        <taxon>fabids</taxon>
        <taxon>Rosales</taxon>
        <taxon>Rosaceae</taxon>
        <taxon>Amygdaloideae</taxon>
        <taxon>Maleae</taxon>
        <taxon>Malus</taxon>
    </lineage>
</organism>